<name>A0A8S3SX16_MYTED</name>
<dbReference type="AlphaFoldDB" id="A0A8S3SX16"/>
<keyword evidence="2" id="KW-1185">Reference proteome</keyword>
<gene>
    <name evidence="1" type="ORF">MEDL_36204</name>
</gene>
<sequence>MIQEQKLVYSQHRKSNECITLEHNGHVFKGIKDIADIARKTVSEAICKLKTKQQSSTRAKEVISSSKMVKIQNDTTKFISEVHCLSLSLKEIIEEVVKNEATYADDFLELEKNKMECFLETLNKSVDARDYIINKLENTLLETHDVTFYFNQEKILREFHGSESDDIPILEDIKDLQQFVSEDFIAKIVEKIQIKHGIRSIQRKDIQTEQLSERLKQEEISHTQTKETMIEERQNSKRMYKIFLITNGF</sequence>
<proteinExistence type="predicted"/>
<comment type="caution">
    <text evidence="1">The sequence shown here is derived from an EMBL/GenBank/DDBJ whole genome shotgun (WGS) entry which is preliminary data.</text>
</comment>
<evidence type="ECO:0000313" key="1">
    <source>
        <dbReference type="EMBL" id="CAG2222739.1"/>
    </source>
</evidence>
<dbReference type="Proteomes" id="UP000683360">
    <property type="component" value="Unassembled WGS sequence"/>
</dbReference>
<organism evidence="1 2">
    <name type="scientific">Mytilus edulis</name>
    <name type="common">Blue mussel</name>
    <dbReference type="NCBI Taxonomy" id="6550"/>
    <lineage>
        <taxon>Eukaryota</taxon>
        <taxon>Metazoa</taxon>
        <taxon>Spiralia</taxon>
        <taxon>Lophotrochozoa</taxon>
        <taxon>Mollusca</taxon>
        <taxon>Bivalvia</taxon>
        <taxon>Autobranchia</taxon>
        <taxon>Pteriomorphia</taxon>
        <taxon>Mytilida</taxon>
        <taxon>Mytiloidea</taxon>
        <taxon>Mytilidae</taxon>
        <taxon>Mytilinae</taxon>
        <taxon>Mytilus</taxon>
    </lineage>
</organism>
<reference evidence="1" key="1">
    <citation type="submission" date="2021-03" db="EMBL/GenBank/DDBJ databases">
        <authorList>
            <person name="Bekaert M."/>
        </authorList>
    </citation>
    <scope>NUCLEOTIDE SEQUENCE</scope>
</reference>
<dbReference type="OrthoDB" id="10330926at2759"/>
<dbReference type="EMBL" id="CAJPWZ010001767">
    <property type="protein sequence ID" value="CAG2222739.1"/>
    <property type="molecule type" value="Genomic_DNA"/>
</dbReference>
<evidence type="ECO:0000313" key="2">
    <source>
        <dbReference type="Proteomes" id="UP000683360"/>
    </source>
</evidence>
<accession>A0A8S3SX16</accession>
<protein>
    <submittedName>
        <fullName evidence="1">Uncharacterized protein</fullName>
    </submittedName>
</protein>